<proteinExistence type="predicted"/>
<feature type="non-terminal residue" evidence="1">
    <location>
        <position position="60"/>
    </location>
</feature>
<gene>
    <name evidence="1" type="ORF">RPERSI_LOCUS32923</name>
</gene>
<protein>
    <submittedName>
        <fullName evidence="1">1367_t:CDS:1</fullName>
    </submittedName>
</protein>
<comment type="caution">
    <text evidence="1">The sequence shown here is derived from an EMBL/GenBank/DDBJ whole genome shotgun (WGS) entry which is preliminary data.</text>
</comment>
<dbReference type="Proteomes" id="UP000789920">
    <property type="component" value="Unassembled WGS sequence"/>
</dbReference>
<reference evidence="1" key="1">
    <citation type="submission" date="2021-06" db="EMBL/GenBank/DDBJ databases">
        <authorList>
            <person name="Kallberg Y."/>
            <person name="Tangrot J."/>
            <person name="Rosling A."/>
        </authorList>
    </citation>
    <scope>NUCLEOTIDE SEQUENCE</scope>
    <source>
        <strain evidence="1">MA461A</strain>
    </source>
</reference>
<organism evidence="1 2">
    <name type="scientific">Racocetra persica</name>
    <dbReference type="NCBI Taxonomy" id="160502"/>
    <lineage>
        <taxon>Eukaryota</taxon>
        <taxon>Fungi</taxon>
        <taxon>Fungi incertae sedis</taxon>
        <taxon>Mucoromycota</taxon>
        <taxon>Glomeromycotina</taxon>
        <taxon>Glomeromycetes</taxon>
        <taxon>Diversisporales</taxon>
        <taxon>Gigasporaceae</taxon>
        <taxon>Racocetra</taxon>
    </lineage>
</organism>
<dbReference type="EMBL" id="CAJVQC010139788">
    <property type="protein sequence ID" value="CAG8843783.1"/>
    <property type="molecule type" value="Genomic_DNA"/>
</dbReference>
<sequence>RETDTSTGEETTNDYNADEKAKLFPSLALPDDLENIMRNKEDVKVATEAMTQLEGLESLL</sequence>
<name>A0ACA9SR61_9GLOM</name>
<evidence type="ECO:0000313" key="2">
    <source>
        <dbReference type="Proteomes" id="UP000789920"/>
    </source>
</evidence>
<keyword evidence="2" id="KW-1185">Reference proteome</keyword>
<feature type="non-terminal residue" evidence="1">
    <location>
        <position position="1"/>
    </location>
</feature>
<evidence type="ECO:0000313" key="1">
    <source>
        <dbReference type="EMBL" id="CAG8843783.1"/>
    </source>
</evidence>
<accession>A0ACA9SR61</accession>